<feature type="transmembrane region" description="Helical" evidence="7">
    <location>
        <begin position="84"/>
        <end position="106"/>
    </location>
</feature>
<dbReference type="InterPro" id="IPR018107">
    <property type="entry name" value="Na-dicarboxylate_symporter_CS"/>
</dbReference>
<protein>
    <submittedName>
        <fullName evidence="8">Cation:dicarboxylase symporter family transporter</fullName>
    </submittedName>
</protein>
<dbReference type="Pfam" id="PF00375">
    <property type="entry name" value="SDF"/>
    <property type="match status" value="1"/>
</dbReference>
<feature type="transmembrane region" description="Helical" evidence="7">
    <location>
        <begin position="389"/>
        <end position="408"/>
    </location>
</feature>
<dbReference type="InterPro" id="IPR036458">
    <property type="entry name" value="Na:dicarbo_symporter_sf"/>
</dbReference>
<dbReference type="EMBL" id="JACOGF010000015">
    <property type="protein sequence ID" value="MBC3920414.1"/>
    <property type="molecule type" value="Genomic_DNA"/>
</dbReference>
<dbReference type="Gene3D" id="1.10.3860.10">
    <property type="entry name" value="Sodium:dicarboxylate symporter"/>
    <property type="match status" value="1"/>
</dbReference>
<reference evidence="8 9" key="1">
    <citation type="submission" date="2020-08" db="EMBL/GenBank/DDBJ databases">
        <title>Novel species isolated from subtropical streams in China.</title>
        <authorList>
            <person name="Lu H."/>
        </authorList>
    </citation>
    <scope>NUCLEOTIDE SEQUENCE [LARGE SCALE GENOMIC DNA]</scope>
    <source>
        <strain evidence="8 9">CY18W</strain>
    </source>
</reference>
<dbReference type="PRINTS" id="PR00173">
    <property type="entry name" value="EDTRNSPORT"/>
</dbReference>
<dbReference type="PROSITE" id="PS00713">
    <property type="entry name" value="NA_DICARBOXYL_SYMP_1"/>
    <property type="match status" value="1"/>
</dbReference>
<keyword evidence="2" id="KW-0813">Transport</keyword>
<dbReference type="SUPFAM" id="SSF118215">
    <property type="entry name" value="Proton glutamate symport protein"/>
    <property type="match status" value="1"/>
</dbReference>
<evidence type="ECO:0000256" key="1">
    <source>
        <dbReference type="ARBA" id="ARBA00004141"/>
    </source>
</evidence>
<feature type="transmembrane region" description="Helical" evidence="7">
    <location>
        <begin position="359"/>
        <end position="382"/>
    </location>
</feature>
<evidence type="ECO:0000256" key="7">
    <source>
        <dbReference type="SAM" id="Phobius"/>
    </source>
</evidence>
<feature type="transmembrane region" description="Helical" evidence="7">
    <location>
        <begin position="225"/>
        <end position="246"/>
    </location>
</feature>
<dbReference type="PANTHER" id="PTHR42865">
    <property type="entry name" value="PROTON/GLUTAMATE-ASPARTATE SYMPORTER"/>
    <property type="match status" value="1"/>
</dbReference>
<sequence>MKLSFPFAFSFLKRGLYVQVICGVILGIGFGYAWPALGTELKPLGDAFIKLVKMMLAPLVFCTIAGGIASLNERRGIAKTLLKAMAIFYLLTLLALLLGWLAAAIMQPGAGWHFHPAAADKNVMSALSSTMENQGLARFVLHIIPATYVGAFAEPEVLPVLLLALLTGFAMARTRRPGDRMLHVVDELSRLCFSIFGSIMKLAPVAAFASMAYTVGRYGIQSIAGFSYLILNFYLACAVFVVVILGGLARLHGFSLWKLLRYIREELFVVLGTSSSEPVLPPLMQKLQALGCKKDVAGLVLPMAYSFNLDGTAIYLTLASLFIAQACDIQLSNGQILGLIATMLLTSKGAAGVSGSGFVALVATLTVIPDLPLAGATLLLGIDRFMSEARALTSTISNVVVCLVVAMWEGACDRQTLKQQLDQRD</sequence>
<dbReference type="RefSeq" id="WP_186949932.1">
    <property type="nucleotide sequence ID" value="NZ_JACOGF010000015.1"/>
</dbReference>
<keyword evidence="4" id="KW-0769">Symport</keyword>
<dbReference type="PANTHER" id="PTHR42865:SF1">
    <property type="entry name" value="AEROBIC C4-DICARBOXYLATE TRANSPORT PROTEIN"/>
    <property type="match status" value="1"/>
</dbReference>
<organism evidence="8 9">
    <name type="scientific">Undibacterium hunanense</name>
    <dbReference type="NCBI Taxonomy" id="2762292"/>
    <lineage>
        <taxon>Bacteria</taxon>
        <taxon>Pseudomonadati</taxon>
        <taxon>Pseudomonadota</taxon>
        <taxon>Betaproteobacteria</taxon>
        <taxon>Burkholderiales</taxon>
        <taxon>Oxalobacteraceae</taxon>
        <taxon>Undibacterium</taxon>
    </lineage>
</organism>
<name>A0ABR6ZXM0_9BURK</name>
<accession>A0ABR6ZXM0</accession>
<proteinExistence type="predicted"/>
<feature type="transmembrane region" description="Helical" evidence="7">
    <location>
        <begin position="54"/>
        <end position="72"/>
    </location>
</feature>
<comment type="caution">
    <text evidence="8">The sequence shown here is derived from an EMBL/GenBank/DDBJ whole genome shotgun (WGS) entry which is preliminary data.</text>
</comment>
<dbReference type="InterPro" id="IPR001991">
    <property type="entry name" value="Na-dicarboxylate_symporter"/>
</dbReference>
<keyword evidence="3 7" id="KW-0812">Transmembrane</keyword>
<evidence type="ECO:0000256" key="3">
    <source>
        <dbReference type="ARBA" id="ARBA00022692"/>
    </source>
</evidence>
<feature type="transmembrane region" description="Helical" evidence="7">
    <location>
        <begin position="148"/>
        <end position="170"/>
    </location>
</feature>
<evidence type="ECO:0000256" key="4">
    <source>
        <dbReference type="ARBA" id="ARBA00022847"/>
    </source>
</evidence>
<keyword evidence="5 7" id="KW-1133">Transmembrane helix</keyword>
<evidence type="ECO:0000256" key="5">
    <source>
        <dbReference type="ARBA" id="ARBA00022989"/>
    </source>
</evidence>
<feature type="transmembrane region" description="Helical" evidence="7">
    <location>
        <begin position="16"/>
        <end position="34"/>
    </location>
</feature>
<evidence type="ECO:0000313" key="8">
    <source>
        <dbReference type="EMBL" id="MBC3920414.1"/>
    </source>
</evidence>
<keyword evidence="9" id="KW-1185">Reference proteome</keyword>
<comment type="subcellular location">
    <subcellularLocation>
        <location evidence="1">Membrane</location>
        <topology evidence="1">Multi-pass membrane protein</topology>
    </subcellularLocation>
</comment>
<evidence type="ECO:0000256" key="6">
    <source>
        <dbReference type="ARBA" id="ARBA00023136"/>
    </source>
</evidence>
<evidence type="ECO:0000313" key="9">
    <source>
        <dbReference type="Proteomes" id="UP000650424"/>
    </source>
</evidence>
<dbReference type="Proteomes" id="UP000650424">
    <property type="component" value="Unassembled WGS sequence"/>
</dbReference>
<keyword evidence="6 7" id="KW-0472">Membrane</keyword>
<evidence type="ECO:0000256" key="2">
    <source>
        <dbReference type="ARBA" id="ARBA00022448"/>
    </source>
</evidence>
<feature type="transmembrane region" description="Helical" evidence="7">
    <location>
        <begin position="191"/>
        <end position="213"/>
    </location>
</feature>
<gene>
    <name evidence="8" type="ORF">H8L32_23320</name>
</gene>